<proteinExistence type="inferred from homology"/>
<gene>
    <name evidence="6" type="ORF">Pcinc_033590</name>
</gene>
<dbReference type="GO" id="GO:0016620">
    <property type="term" value="F:oxidoreductase activity, acting on the aldehyde or oxo group of donors, NAD or NADP as acceptor"/>
    <property type="evidence" value="ECO:0007669"/>
    <property type="project" value="InterPro"/>
</dbReference>
<dbReference type="Proteomes" id="UP001286313">
    <property type="component" value="Unassembled WGS sequence"/>
</dbReference>
<evidence type="ECO:0000256" key="4">
    <source>
        <dbReference type="RuleBase" id="RU003345"/>
    </source>
</evidence>
<dbReference type="InterPro" id="IPR015590">
    <property type="entry name" value="Aldehyde_DH_dom"/>
</dbReference>
<evidence type="ECO:0000259" key="5">
    <source>
        <dbReference type="Pfam" id="PF00171"/>
    </source>
</evidence>
<evidence type="ECO:0000256" key="3">
    <source>
        <dbReference type="PROSITE-ProRule" id="PRU10007"/>
    </source>
</evidence>
<reference evidence="6" key="1">
    <citation type="submission" date="2023-10" db="EMBL/GenBank/DDBJ databases">
        <title>Genome assemblies of two species of porcelain crab, Petrolisthes cinctipes and Petrolisthes manimaculis (Anomura: Porcellanidae).</title>
        <authorList>
            <person name="Angst P."/>
        </authorList>
    </citation>
    <scope>NUCLEOTIDE SEQUENCE</scope>
    <source>
        <strain evidence="6">PB745_01</strain>
        <tissue evidence="6">Gill</tissue>
    </source>
</reference>
<comment type="caution">
    <text evidence="6">The sequence shown here is derived from an EMBL/GenBank/DDBJ whole genome shotgun (WGS) entry which is preliminary data.</text>
</comment>
<feature type="domain" description="Aldehyde dehydrogenase" evidence="5">
    <location>
        <begin position="59"/>
        <end position="512"/>
    </location>
</feature>
<dbReference type="NCBIfam" id="NF009725">
    <property type="entry name" value="PRK13252.1"/>
    <property type="match status" value="1"/>
</dbReference>
<evidence type="ECO:0000256" key="1">
    <source>
        <dbReference type="ARBA" id="ARBA00009986"/>
    </source>
</evidence>
<dbReference type="InterPro" id="IPR029510">
    <property type="entry name" value="Ald_DH_CS_GLU"/>
</dbReference>
<dbReference type="Gene3D" id="3.40.605.10">
    <property type="entry name" value="Aldehyde Dehydrogenase, Chain A, domain 1"/>
    <property type="match status" value="1"/>
</dbReference>
<sequence length="527" mass="56300">MLPGTCIYISVLFNLKGKTKMAGNLGGRTFIRRFSRSLGGPWNYVGGQRCEPCLTLPSMKVTEPATGNTLCEVPVSSQEEVDRAVASAKGVFPSWSKLSGRERGQKLMEACRIIRDNLEDISKLEVQDTGKPIWEARVDIASCADALEYYGGVAAAVVGQHVALPGGSFAMVQREPLGVIGGVGAWNFPMQTCVWKVAPALACGNTFVYKPSQFTPVTAVTLGEILTSAGVPDGVFNVVQGEGETGARLCNHPDVAKLTFTGSVPTGTKVMTAGAKGIKSVTLELGGKSPIVIFEDADMKNAIKATLMANFLSQGQVCSNGTRVFVQRSIADEFIQQLVSATQKLKIGDPLAEDTTVGATIHEDHAKKVLSYIASAKEEGASVLCGGERVMLPGKLSGGWYLSPAVVVDCKDNMKVVQEEVFGSVASVLVFDSEEEAVRRANDTNFGLAGAVFTKDIQRGHRVANAIEAGTVWINTYNLYPTEVPFGGYKHSGIGRENGLAVIDFFTQTRTVYVEMGDVDCGPLYQE</sequence>
<dbReference type="Pfam" id="PF00171">
    <property type="entry name" value="Aldedh"/>
    <property type="match status" value="1"/>
</dbReference>
<dbReference type="EMBL" id="JAWQEG010004757">
    <property type="protein sequence ID" value="KAK3860358.1"/>
    <property type="molecule type" value="Genomic_DNA"/>
</dbReference>
<dbReference type="InterPro" id="IPR016161">
    <property type="entry name" value="Ald_DH/histidinol_DH"/>
</dbReference>
<keyword evidence="7" id="KW-1185">Reference proteome</keyword>
<dbReference type="InterPro" id="IPR016162">
    <property type="entry name" value="Ald_DH_N"/>
</dbReference>
<dbReference type="PROSITE" id="PS00687">
    <property type="entry name" value="ALDEHYDE_DEHYDR_GLU"/>
    <property type="match status" value="1"/>
</dbReference>
<dbReference type="FunFam" id="3.40.605.10:FF:000007">
    <property type="entry name" value="NAD/NADP-dependent betaine aldehyde dehydrogenase"/>
    <property type="match status" value="1"/>
</dbReference>
<dbReference type="PROSITE" id="PS00070">
    <property type="entry name" value="ALDEHYDE_DEHYDR_CYS"/>
    <property type="match status" value="1"/>
</dbReference>
<comment type="similarity">
    <text evidence="1 4">Belongs to the aldehyde dehydrogenase family.</text>
</comment>
<dbReference type="SUPFAM" id="SSF53720">
    <property type="entry name" value="ALDH-like"/>
    <property type="match status" value="1"/>
</dbReference>
<evidence type="ECO:0000313" key="7">
    <source>
        <dbReference type="Proteomes" id="UP001286313"/>
    </source>
</evidence>
<dbReference type="CDD" id="cd07090">
    <property type="entry name" value="ALDH_F9_TMBADH"/>
    <property type="match status" value="1"/>
</dbReference>
<dbReference type="InterPro" id="IPR016163">
    <property type="entry name" value="Ald_DH_C"/>
</dbReference>
<dbReference type="PANTHER" id="PTHR11699">
    <property type="entry name" value="ALDEHYDE DEHYDROGENASE-RELATED"/>
    <property type="match status" value="1"/>
</dbReference>
<keyword evidence="2 4" id="KW-0560">Oxidoreductase</keyword>
<feature type="active site" evidence="3">
    <location>
        <position position="284"/>
    </location>
</feature>
<evidence type="ECO:0000256" key="2">
    <source>
        <dbReference type="ARBA" id="ARBA00023002"/>
    </source>
</evidence>
<accession>A0AAE1ES17</accession>
<dbReference type="InterPro" id="IPR016160">
    <property type="entry name" value="Ald_DH_CS_CYS"/>
</dbReference>
<dbReference type="AlphaFoldDB" id="A0AAE1ES17"/>
<evidence type="ECO:0000313" key="6">
    <source>
        <dbReference type="EMBL" id="KAK3860358.1"/>
    </source>
</evidence>
<name>A0AAE1ES17_PETCI</name>
<dbReference type="Gene3D" id="3.40.309.10">
    <property type="entry name" value="Aldehyde Dehydrogenase, Chain A, domain 2"/>
    <property type="match status" value="1"/>
</dbReference>
<dbReference type="FunFam" id="3.40.309.10:FF:000012">
    <property type="entry name" value="Betaine aldehyde dehydrogenase"/>
    <property type="match status" value="1"/>
</dbReference>
<protein>
    <recommendedName>
        <fullName evidence="5">Aldehyde dehydrogenase domain-containing protein</fullName>
    </recommendedName>
</protein>
<organism evidence="6 7">
    <name type="scientific">Petrolisthes cinctipes</name>
    <name type="common">Flat porcelain crab</name>
    <dbReference type="NCBI Taxonomy" id="88211"/>
    <lineage>
        <taxon>Eukaryota</taxon>
        <taxon>Metazoa</taxon>
        <taxon>Ecdysozoa</taxon>
        <taxon>Arthropoda</taxon>
        <taxon>Crustacea</taxon>
        <taxon>Multicrustacea</taxon>
        <taxon>Malacostraca</taxon>
        <taxon>Eumalacostraca</taxon>
        <taxon>Eucarida</taxon>
        <taxon>Decapoda</taxon>
        <taxon>Pleocyemata</taxon>
        <taxon>Anomura</taxon>
        <taxon>Galatheoidea</taxon>
        <taxon>Porcellanidae</taxon>
        <taxon>Petrolisthes</taxon>
    </lineage>
</organism>